<dbReference type="Proteomes" id="UP001630127">
    <property type="component" value="Unassembled WGS sequence"/>
</dbReference>
<comment type="caution">
    <text evidence="2">The sequence shown here is derived from an EMBL/GenBank/DDBJ whole genome shotgun (WGS) entry which is preliminary data.</text>
</comment>
<organism evidence="2 3">
    <name type="scientific">Cinchona calisaya</name>
    <dbReference type="NCBI Taxonomy" id="153742"/>
    <lineage>
        <taxon>Eukaryota</taxon>
        <taxon>Viridiplantae</taxon>
        <taxon>Streptophyta</taxon>
        <taxon>Embryophyta</taxon>
        <taxon>Tracheophyta</taxon>
        <taxon>Spermatophyta</taxon>
        <taxon>Magnoliopsida</taxon>
        <taxon>eudicotyledons</taxon>
        <taxon>Gunneridae</taxon>
        <taxon>Pentapetalae</taxon>
        <taxon>asterids</taxon>
        <taxon>lamiids</taxon>
        <taxon>Gentianales</taxon>
        <taxon>Rubiaceae</taxon>
        <taxon>Cinchonoideae</taxon>
        <taxon>Cinchoneae</taxon>
        <taxon>Cinchona</taxon>
    </lineage>
</organism>
<keyword evidence="3" id="KW-1185">Reference proteome</keyword>
<proteinExistence type="inferred from homology"/>
<dbReference type="AlphaFoldDB" id="A0ABD2ZTU3"/>
<dbReference type="EMBL" id="JBJUIK010000007">
    <property type="protein sequence ID" value="KAL3522703.1"/>
    <property type="molecule type" value="Genomic_DNA"/>
</dbReference>
<dbReference type="InterPro" id="IPR012341">
    <property type="entry name" value="6hp_glycosidase-like_sf"/>
</dbReference>
<gene>
    <name evidence="2" type="ORF">ACH5RR_015537</name>
</gene>
<dbReference type="Gene3D" id="1.50.10.10">
    <property type="match status" value="1"/>
</dbReference>
<dbReference type="InterPro" id="IPR036026">
    <property type="entry name" value="Seven-hairpin_glycosidases"/>
</dbReference>
<dbReference type="GO" id="GO:0012505">
    <property type="term" value="C:endomembrane system"/>
    <property type="evidence" value="ECO:0007669"/>
    <property type="project" value="UniProtKB-ARBA"/>
</dbReference>
<dbReference type="InterPro" id="IPR001382">
    <property type="entry name" value="Glyco_hydro_47"/>
</dbReference>
<evidence type="ECO:0000256" key="1">
    <source>
        <dbReference type="ARBA" id="ARBA00007658"/>
    </source>
</evidence>
<dbReference type="GO" id="GO:0004559">
    <property type="term" value="F:alpha-mannosidase activity"/>
    <property type="evidence" value="ECO:0007669"/>
    <property type="project" value="UniProtKB-ARBA"/>
</dbReference>
<dbReference type="SUPFAM" id="SSF48225">
    <property type="entry name" value="Seven-hairpin glycosidases"/>
    <property type="match status" value="1"/>
</dbReference>
<protein>
    <submittedName>
        <fullName evidence="2">Uncharacterized protein</fullName>
    </submittedName>
</protein>
<evidence type="ECO:0000313" key="3">
    <source>
        <dbReference type="Proteomes" id="UP001630127"/>
    </source>
</evidence>
<comment type="similarity">
    <text evidence="1">Belongs to the glycosyl hydrolase 47 family.</text>
</comment>
<accession>A0ABD2ZTU3</accession>
<sequence>MKLAEELAKKENLKVVLMVETNLNMFMTLSQTCCPAQSFCILKQLNHSSSCIGYLKIENVVIAVGRLLRPLKHAKVYTGGYSSLNNETVLPQQIRNKMETFFLDETLMCLYLLFGDKKRSAIG</sequence>
<evidence type="ECO:0000313" key="2">
    <source>
        <dbReference type="EMBL" id="KAL3522703.1"/>
    </source>
</evidence>
<name>A0ABD2ZTU3_9GENT</name>
<reference evidence="2 3" key="1">
    <citation type="submission" date="2024-11" db="EMBL/GenBank/DDBJ databases">
        <title>A near-complete genome assembly of Cinchona calisaya.</title>
        <authorList>
            <person name="Lian D.C."/>
            <person name="Zhao X.W."/>
            <person name="Wei L."/>
        </authorList>
    </citation>
    <scope>NUCLEOTIDE SEQUENCE [LARGE SCALE GENOMIC DNA]</scope>
    <source>
        <tissue evidence="2">Nenye</tissue>
    </source>
</reference>
<dbReference type="Pfam" id="PF01532">
    <property type="entry name" value="Glyco_hydro_47"/>
    <property type="match status" value="1"/>
</dbReference>